<accession>A0A8J4EI35</accession>
<comment type="caution">
    <text evidence="3">The sequence shown here is derived from an EMBL/GenBank/DDBJ whole genome shotgun (WGS) entry which is preliminary data.</text>
</comment>
<dbReference type="Pfam" id="PF24819">
    <property type="entry name" value="DUF7710"/>
    <property type="match status" value="1"/>
</dbReference>
<sequence>MRDNAVVAEAARVTDDQQPPNVWIFHGDGAPFASGVFSNRQDAMAWIARHRLTGVVTEYPVGDGCYDIAVRDGHFRPSRPHHGTPHHVALFSPSNMSHCHVRDGREGHHYGDGDQPPP</sequence>
<protein>
    <recommendedName>
        <fullName evidence="2">DUF7710 domain-containing protein</fullName>
    </recommendedName>
</protein>
<evidence type="ECO:0000256" key="1">
    <source>
        <dbReference type="SAM" id="MobiDB-lite"/>
    </source>
</evidence>
<dbReference type="Proteomes" id="UP000635606">
    <property type="component" value="Unassembled WGS sequence"/>
</dbReference>
<proteinExistence type="predicted"/>
<dbReference type="InterPro" id="IPR056127">
    <property type="entry name" value="DUF7710"/>
</dbReference>
<feature type="domain" description="DUF7710" evidence="2">
    <location>
        <begin position="22"/>
        <end position="106"/>
    </location>
</feature>
<evidence type="ECO:0000313" key="3">
    <source>
        <dbReference type="EMBL" id="GIJ72837.1"/>
    </source>
</evidence>
<dbReference type="AlphaFoldDB" id="A0A8J4EI35"/>
<gene>
    <name evidence="3" type="ORF">Voc01_077540</name>
</gene>
<organism evidence="3 4">
    <name type="scientific">Virgisporangium ochraceum</name>
    <dbReference type="NCBI Taxonomy" id="65505"/>
    <lineage>
        <taxon>Bacteria</taxon>
        <taxon>Bacillati</taxon>
        <taxon>Actinomycetota</taxon>
        <taxon>Actinomycetes</taxon>
        <taxon>Micromonosporales</taxon>
        <taxon>Micromonosporaceae</taxon>
        <taxon>Virgisporangium</taxon>
    </lineage>
</organism>
<reference evidence="3" key="1">
    <citation type="submission" date="2021-01" db="EMBL/GenBank/DDBJ databases">
        <title>Whole genome shotgun sequence of Virgisporangium ochraceum NBRC 16418.</title>
        <authorList>
            <person name="Komaki H."/>
            <person name="Tamura T."/>
        </authorList>
    </citation>
    <scope>NUCLEOTIDE SEQUENCE</scope>
    <source>
        <strain evidence="3">NBRC 16418</strain>
    </source>
</reference>
<name>A0A8J4EI35_9ACTN</name>
<evidence type="ECO:0000259" key="2">
    <source>
        <dbReference type="Pfam" id="PF24819"/>
    </source>
</evidence>
<keyword evidence="4" id="KW-1185">Reference proteome</keyword>
<feature type="region of interest" description="Disordered" evidence="1">
    <location>
        <begin position="95"/>
        <end position="118"/>
    </location>
</feature>
<dbReference type="EMBL" id="BOPH01000105">
    <property type="protein sequence ID" value="GIJ72837.1"/>
    <property type="molecule type" value="Genomic_DNA"/>
</dbReference>
<evidence type="ECO:0000313" key="4">
    <source>
        <dbReference type="Proteomes" id="UP000635606"/>
    </source>
</evidence>
<feature type="compositionally biased region" description="Basic and acidic residues" evidence="1">
    <location>
        <begin position="100"/>
        <end position="112"/>
    </location>
</feature>